<evidence type="ECO:0000256" key="3">
    <source>
        <dbReference type="ARBA" id="ARBA00022475"/>
    </source>
</evidence>
<keyword evidence="6 7" id="KW-0472">Membrane</keyword>
<comment type="caution">
    <text evidence="10">The sequence shown here is derived from an EMBL/GenBank/DDBJ whole genome shotgun (WGS) entry which is preliminary data.</text>
</comment>
<proteinExistence type="inferred from homology"/>
<dbReference type="Proteomes" id="UP000737171">
    <property type="component" value="Unassembled WGS sequence"/>
</dbReference>
<comment type="similarity">
    <text evidence="2">Belongs to the ABC-4 integral membrane protein family. LolC/E subfamily.</text>
</comment>
<evidence type="ECO:0000256" key="1">
    <source>
        <dbReference type="ARBA" id="ARBA00004651"/>
    </source>
</evidence>
<comment type="subcellular location">
    <subcellularLocation>
        <location evidence="1">Cell membrane</location>
        <topology evidence="1">Multi-pass membrane protein</topology>
    </subcellularLocation>
</comment>
<feature type="domain" description="ABC3 transporter permease C-terminal" evidence="8">
    <location>
        <begin position="665"/>
        <end position="777"/>
    </location>
</feature>
<feature type="transmembrane region" description="Helical" evidence="7">
    <location>
        <begin position="437"/>
        <end position="456"/>
    </location>
</feature>
<evidence type="ECO:0000256" key="6">
    <source>
        <dbReference type="ARBA" id="ARBA00023136"/>
    </source>
</evidence>
<dbReference type="Pfam" id="PF12704">
    <property type="entry name" value="MacB_PCD"/>
    <property type="match status" value="1"/>
</dbReference>
<dbReference type="InterPro" id="IPR025857">
    <property type="entry name" value="MacB_PCD"/>
</dbReference>
<evidence type="ECO:0000256" key="4">
    <source>
        <dbReference type="ARBA" id="ARBA00022692"/>
    </source>
</evidence>
<feature type="transmembrane region" description="Helical" evidence="7">
    <location>
        <begin position="658"/>
        <end position="678"/>
    </location>
</feature>
<dbReference type="EMBL" id="JABRWJ010000010">
    <property type="protein sequence ID" value="NRF71130.1"/>
    <property type="molecule type" value="Genomic_DNA"/>
</dbReference>
<dbReference type="InterPro" id="IPR051447">
    <property type="entry name" value="Lipoprotein-release_system"/>
</dbReference>
<sequence>MKALDRKLWRDLRLLWSQALTIALVVAAGIAGFVTSLSAVDSLAAARDDYYAAGRFADVFAALKRAPGALEDALRELPGVADVQTGLDAMVRVTIPGVPDPVIGQLIGLDLRQAQRLNVVAVASGRPLQADDDSAGAQRIPVLVSRGFALARGLKPGDELQAQINGRLRTLRISGIALSPEFVFAGLWGMPDMRGYGVFWLDRRVLAAAYDMQGAFNKVAVRLAPAADAQAAIDALAHRLAPYGGRDVQGRAQQPSHQMLDNEIKQQRVIGTVLPAIFLGVAAFLLHVVISRLVGTQREQIAALKALGYADLAIGAHYLKLVLLIVAVGLGLGLLLGSRLGAMFTGLYAELFQFPRFEHRLAPWLVATSAAVALMTAVLGTLHAVLATVRLPPAEAMRPPAPGRYRRTLLEQLGIRRMAPALRMIVRNMERRPLRTAMGIGGIAAAVAITIMGNFFRDAIDTIVHTQFELGLRGDVTVWTAEPVDDAARLELMRLPGVRAVESTRFVPVTLIHRHRRERSMIRAYAARPDLYRVIDVAGQATLLDGGALVLTDRLADKLGLRVGDAVQADVLVGAPRTLALTVGGTVREMMGLNAYMERGALNRALGEGDVATGWVLGLEPGKEGALLEATQALPRSAGAFSKATMLRNMQEISARNVRIMSTMLTAFAAVISVGVVYNNARIALAERGWELASLRVLGFSRAEVSALLLGELALAILIALPLGMAAGWALVNGVNELLRSDQFMFPATIRARTYAWAALCVLAAGIASALVVRRRIDRLDLVAVLKTRE</sequence>
<feature type="domain" description="ABC3 transporter permease C-terminal" evidence="8">
    <location>
        <begin position="273"/>
        <end position="393"/>
    </location>
</feature>
<keyword evidence="3" id="KW-1003">Cell membrane</keyword>
<feature type="domain" description="MacB-like periplasmic core" evidence="9">
    <location>
        <begin position="22"/>
        <end position="237"/>
    </location>
</feature>
<evidence type="ECO:0000259" key="9">
    <source>
        <dbReference type="Pfam" id="PF12704"/>
    </source>
</evidence>
<evidence type="ECO:0000313" key="10">
    <source>
        <dbReference type="EMBL" id="NRF71130.1"/>
    </source>
</evidence>
<evidence type="ECO:0000259" key="8">
    <source>
        <dbReference type="Pfam" id="PF02687"/>
    </source>
</evidence>
<feature type="transmembrane region" description="Helical" evidence="7">
    <location>
        <begin position="12"/>
        <end position="34"/>
    </location>
</feature>
<gene>
    <name evidence="10" type="ORF">HLB44_29450</name>
</gene>
<dbReference type="Pfam" id="PF02687">
    <property type="entry name" value="FtsX"/>
    <property type="match status" value="2"/>
</dbReference>
<protein>
    <submittedName>
        <fullName evidence="10">ABC transporter permease</fullName>
    </submittedName>
</protein>
<evidence type="ECO:0000256" key="2">
    <source>
        <dbReference type="ARBA" id="ARBA00005236"/>
    </source>
</evidence>
<dbReference type="PANTHER" id="PTHR30489:SF0">
    <property type="entry name" value="LIPOPROTEIN-RELEASING SYSTEM TRANSMEMBRANE PROTEIN LOLE"/>
    <property type="match status" value="1"/>
</dbReference>
<feature type="transmembrane region" description="Helical" evidence="7">
    <location>
        <begin position="269"/>
        <end position="290"/>
    </location>
</feature>
<name>A0ABX2EQY7_9BURK</name>
<dbReference type="PANTHER" id="PTHR30489">
    <property type="entry name" value="LIPOPROTEIN-RELEASING SYSTEM TRANSMEMBRANE PROTEIN LOLE"/>
    <property type="match status" value="1"/>
</dbReference>
<keyword evidence="11" id="KW-1185">Reference proteome</keyword>
<keyword evidence="4 7" id="KW-0812">Transmembrane</keyword>
<feature type="transmembrane region" description="Helical" evidence="7">
    <location>
        <begin position="364"/>
        <end position="389"/>
    </location>
</feature>
<dbReference type="InterPro" id="IPR003838">
    <property type="entry name" value="ABC3_permease_C"/>
</dbReference>
<keyword evidence="5 7" id="KW-1133">Transmembrane helix</keyword>
<evidence type="ECO:0000313" key="11">
    <source>
        <dbReference type="Proteomes" id="UP000737171"/>
    </source>
</evidence>
<feature type="transmembrane region" description="Helical" evidence="7">
    <location>
        <begin position="752"/>
        <end position="773"/>
    </location>
</feature>
<feature type="transmembrane region" description="Helical" evidence="7">
    <location>
        <begin position="705"/>
        <end position="732"/>
    </location>
</feature>
<evidence type="ECO:0000256" key="5">
    <source>
        <dbReference type="ARBA" id="ARBA00022989"/>
    </source>
</evidence>
<accession>A0ABX2EQY7</accession>
<feature type="transmembrane region" description="Helical" evidence="7">
    <location>
        <begin position="321"/>
        <end position="344"/>
    </location>
</feature>
<evidence type="ECO:0000256" key="7">
    <source>
        <dbReference type="SAM" id="Phobius"/>
    </source>
</evidence>
<reference evidence="10 11" key="1">
    <citation type="submission" date="2020-05" db="EMBL/GenBank/DDBJ databases">
        <title>Aquincola sp. isolate from soil.</title>
        <authorList>
            <person name="Han J."/>
            <person name="Kim D.-U."/>
        </authorList>
    </citation>
    <scope>NUCLEOTIDE SEQUENCE [LARGE SCALE GENOMIC DNA]</scope>
    <source>
        <strain evidence="10 11">S2</strain>
    </source>
</reference>
<dbReference type="RefSeq" id="WP_173131676.1">
    <property type="nucleotide sequence ID" value="NZ_JABRWJ010000010.1"/>
</dbReference>
<organism evidence="10 11">
    <name type="scientific">Pseudaquabacterium terrae</name>
    <dbReference type="NCBI Taxonomy" id="2732868"/>
    <lineage>
        <taxon>Bacteria</taxon>
        <taxon>Pseudomonadati</taxon>
        <taxon>Pseudomonadota</taxon>
        <taxon>Betaproteobacteria</taxon>
        <taxon>Burkholderiales</taxon>
        <taxon>Sphaerotilaceae</taxon>
        <taxon>Pseudaquabacterium</taxon>
    </lineage>
</organism>